<dbReference type="Proteomes" id="UP000695562">
    <property type="component" value="Unassembled WGS sequence"/>
</dbReference>
<comment type="caution">
    <text evidence="1">The sequence shown here is derived from an EMBL/GenBank/DDBJ whole genome shotgun (WGS) entry which is preliminary data.</text>
</comment>
<evidence type="ECO:0000313" key="1">
    <source>
        <dbReference type="EMBL" id="KAF2078080.1"/>
    </source>
</evidence>
<protein>
    <submittedName>
        <fullName evidence="1">Uncharacterized protein</fullName>
    </submittedName>
</protein>
<reference evidence="1" key="1">
    <citation type="submission" date="2020-01" db="EMBL/GenBank/DDBJ databases">
        <title>Development of genomics and gene disruption for Polysphondylium violaceum indicates a role for the polyketide synthase stlB in stalk morphogenesis.</title>
        <authorList>
            <person name="Narita B."/>
            <person name="Kawabe Y."/>
            <person name="Kin K."/>
            <person name="Saito T."/>
            <person name="Gibbs R."/>
            <person name="Kuspa A."/>
            <person name="Muzny D."/>
            <person name="Queller D."/>
            <person name="Richards S."/>
            <person name="Strassman J."/>
            <person name="Sucgang R."/>
            <person name="Worley K."/>
            <person name="Schaap P."/>
        </authorList>
    </citation>
    <scope>NUCLEOTIDE SEQUENCE</scope>
    <source>
        <strain evidence="1">QSvi11</strain>
    </source>
</reference>
<name>A0A8J4Q2H4_9MYCE</name>
<dbReference type="AlphaFoldDB" id="A0A8J4Q2H4"/>
<accession>A0A8J4Q2H4</accession>
<sequence length="66" mass="6814">MSILKSIASINFGVAQSKSSNFFNSNNNLVGAGKNQNCQGLVGQVVSTVDGTLMPVAQTVDDILGL</sequence>
<gene>
    <name evidence="1" type="ORF">CYY_000631</name>
</gene>
<evidence type="ECO:0000313" key="2">
    <source>
        <dbReference type="Proteomes" id="UP000695562"/>
    </source>
</evidence>
<dbReference type="EMBL" id="AJWJ01000012">
    <property type="protein sequence ID" value="KAF2078080.1"/>
    <property type="molecule type" value="Genomic_DNA"/>
</dbReference>
<keyword evidence="2" id="KW-1185">Reference proteome</keyword>
<organism evidence="1 2">
    <name type="scientific">Polysphondylium violaceum</name>
    <dbReference type="NCBI Taxonomy" id="133409"/>
    <lineage>
        <taxon>Eukaryota</taxon>
        <taxon>Amoebozoa</taxon>
        <taxon>Evosea</taxon>
        <taxon>Eumycetozoa</taxon>
        <taxon>Dictyostelia</taxon>
        <taxon>Dictyosteliales</taxon>
        <taxon>Dictyosteliaceae</taxon>
        <taxon>Polysphondylium</taxon>
    </lineage>
</organism>
<proteinExistence type="predicted"/>